<dbReference type="AlphaFoldDB" id="A0A8S0WZ45"/>
<feature type="compositionally biased region" description="Basic and acidic residues" evidence="1">
    <location>
        <begin position="735"/>
        <end position="750"/>
    </location>
</feature>
<comment type="caution">
    <text evidence="2">The sequence shown here is derived from an EMBL/GenBank/DDBJ whole genome shotgun (WGS) entry which is preliminary data.</text>
</comment>
<evidence type="ECO:0000256" key="1">
    <source>
        <dbReference type="SAM" id="MobiDB-lite"/>
    </source>
</evidence>
<gene>
    <name evidence="2" type="ORF">AAE3_LOCUS11547</name>
</gene>
<reference evidence="2 3" key="1">
    <citation type="submission" date="2020-01" db="EMBL/GenBank/DDBJ databases">
        <authorList>
            <person name="Gupta K D."/>
        </authorList>
    </citation>
    <scope>NUCLEOTIDE SEQUENCE [LARGE SCALE GENOMIC DNA]</scope>
</reference>
<feature type="region of interest" description="Disordered" evidence="1">
    <location>
        <begin position="230"/>
        <end position="256"/>
    </location>
</feature>
<dbReference type="EMBL" id="CACVBS010000077">
    <property type="protein sequence ID" value="CAA7269346.1"/>
    <property type="molecule type" value="Genomic_DNA"/>
</dbReference>
<proteinExistence type="predicted"/>
<dbReference type="GO" id="GO:0005797">
    <property type="term" value="C:Golgi medial cisterna"/>
    <property type="evidence" value="ECO:0007669"/>
    <property type="project" value="TreeGrafter"/>
</dbReference>
<feature type="compositionally biased region" description="Polar residues" evidence="1">
    <location>
        <begin position="764"/>
        <end position="775"/>
    </location>
</feature>
<evidence type="ECO:0008006" key="4">
    <source>
        <dbReference type="Google" id="ProtNLM"/>
    </source>
</evidence>
<dbReference type="Pfam" id="PF12722">
    <property type="entry name" value="Hid1"/>
    <property type="match status" value="1"/>
</dbReference>
<dbReference type="PANTHER" id="PTHR21575:SF12">
    <property type="entry name" value="PROTEIN HID1"/>
    <property type="match status" value="1"/>
</dbReference>
<keyword evidence="3" id="KW-1185">Reference proteome</keyword>
<accession>A0A8S0WZ45</accession>
<dbReference type="GO" id="GO:0016020">
    <property type="term" value="C:membrane"/>
    <property type="evidence" value="ECO:0007669"/>
    <property type="project" value="TreeGrafter"/>
</dbReference>
<feature type="compositionally biased region" description="Basic and acidic residues" evidence="1">
    <location>
        <begin position="785"/>
        <end position="796"/>
    </location>
</feature>
<evidence type="ECO:0000313" key="3">
    <source>
        <dbReference type="Proteomes" id="UP000467700"/>
    </source>
</evidence>
<feature type="region of interest" description="Disordered" evidence="1">
    <location>
        <begin position="735"/>
        <end position="796"/>
    </location>
</feature>
<organism evidence="2 3">
    <name type="scientific">Cyclocybe aegerita</name>
    <name type="common">Black poplar mushroom</name>
    <name type="synonym">Agrocybe aegerita</name>
    <dbReference type="NCBI Taxonomy" id="1973307"/>
    <lineage>
        <taxon>Eukaryota</taxon>
        <taxon>Fungi</taxon>
        <taxon>Dikarya</taxon>
        <taxon>Basidiomycota</taxon>
        <taxon>Agaricomycotina</taxon>
        <taxon>Agaricomycetes</taxon>
        <taxon>Agaricomycetidae</taxon>
        <taxon>Agaricales</taxon>
        <taxon>Agaricineae</taxon>
        <taxon>Bolbitiaceae</taxon>
        <taxon>Cyclocybe</taxon>
    </lineage>
</organism>
<protein>
    <recommendedName>
        <fullName evidence="4">High-temperature-induced dauer-formation protein-domain-containing protein</fullName>
    </recommendedName>
</protein>
<dbReference type="GO" id="GO:0000138">
    <property type="term" value="C:Golgi trans cisterna"/>
    <property type="evidence" value="ECO:0007669"/>
    <property type="project" value="TreeGrafter"/>
</dbReference>
<name>A0A8S0WZ45_CYCAE</name>
<dbReference type="InterPro" id="IPR026705">
    <property type="entry name" value="Hid-1/Ecm30"/>
</dbReference>
<dbReference type="Proteomes" id="UP000467700">
    <property type="component" value="Unassembled WGS sequence"/>
</dbReference>
<dbReference type="OrthoDB" id="432953at2759"/>
<sequence length="959" mass="107438">MMVNRGKFNCGGCASVPSKVAKYPLRGLDIHHHAPQFVHAERPVLTPLNRRPSILHHHSSRIRRLDSKVSSKLAFPSQPNGVTKLATVRHMPTSDTYWEQYFVLFDSASDVFSLITPHHVRRALSEAPENVATLIQVITARLFNLISDHTFPSSTPASVTSYATSFIKSASSSHEKSPTKEVLNCVRVLQRVLPVVFEVQGESSTFEQEVIWKREEVWNRDEPAGEPQFVIEDEDEDEPHSEKQTEGATSPKPKPKTKFLPSLGERLFNAITDLLFCCGFTLPKSIQVDHHKINYVIWEKGVGSTSSLGNNTAFDSNKTEVLRLLLVLLSRQVYIPAASLFTKPSLASLHIVQKMPRRDVLTILCSLLNTAMNSSTTDTITIGTIAGKLPYNHLVFKGEDPRTTLISTCLQLLCVLLDFQSGSARDPIVDGQPASPTAKTNAFRYFIVKLHRTQDFEYLFDGMMGILEQQTATVKNLLPGAKKSLPYMTETIILFWKLIELNKKFCTYILESERSMDFIAHLLFYCVEIKDKPEQHGVCRAISYIIQTLSAEPGFGFRITNPIRVQLPTKWGPVDTAADFLIHAVYAVVATTSGALTSLYPALIIALSNAAPFFKNIGVSSSARLLQLFNSFSNPLFLLSDEGHPRLLFFMLEVFSSVIYYHPAENPNITYGILQSRKVFEDLGTFTLTRGLREIQRVQLAKEELAKKVNNPKAKAKVEEVELADAGAEKARLLESEGAGHRGSQERDLEVGGSPRTSQDETTTRSFVSPTSDNPYGNVGSPISEKARGKMRERRSLSVDTINPLDRAAITIGRNGFVPTQEWVTSWQQGLPLDTVMIFISDVIQKVEDMQRHTTIPSSRVIEFLSHIKLDHVFPTKPPISARRFMWSDASLVWLTSLIWGEIYVRGMTPLGIWNATNVRLFFVKHSQSHQRQITETVTNVVGGFLRRTSETQVRQRGS</sequence>
<dbReference type="PANTHER" id="PTHR21575">
    <property type="entry name" value="PROTEIN HID1"/>
    <property type="match status" value="1"/>
</dbReference>
<evidence type="ECO:0000313" key="2">
    <source>
        <dbReference type="EMBL" id="CAA7269346.1"/>
    </source>
</evidence>